<evidence type="ECO:0000313" key="2">
    <source>
        <dbReference type="EMBL" id="QDF68785.1"/>
    </source>
</evidence>
<evidence type="ECO:0000313" key="3">
    <source>
        <dbReference type="Proteomes" id="UP000317728"/>
    </source>
</evidence>
<feature type="region of interest" description="Disordered" evidence="1">
    <location>
        <begin position="1"/>
        <end position="32"/>
    </location>
</feature>
<sequence>MANTKAGKAIGHASGTQTGSTGRPGADTPQTRLNVNINSQTAGALKEYSEQHGVSITEAVRRLVAVGDFIATAQEEGKQVVLRQGDETERVVFTY</sequence>
<dbReference type="AlphaFoldDB" id="A0AB73TVZ7"/>
<reference evidence="2 3" key="1">
    <citation type="submission" date="2019-06" db="EMBL/GenBank/DDBJ databases">
        <title>Whole geneome sequnce of Mycobacteroides chelonae M77 isolated from bovine milk from Meghalaya, India.</title>
        <authorList>
            <person name="Vise E."/>
            <person name="Das S."/>
            <person name="Garg A."/>
            <person name="Ghatak S."/>
            <person name="Shakuntala I."/>
            <person name="Milton A.A.P."/>
            <person name="Karam A."/>
            <person name="Sanjukta R."/>
            <person name="Puro K."/>
            <person name="Sen A."/>
        </authorList>
    </citation>
    <scope>NUCLEOTIDE SEQUENCE [LARGE SCALE GENOMIC DNA]</scope>
    <source>
        <strain evidence="2 3">M77</strain>
    </source>
</reference>
<evidence type="ECO:0000256" key="1">
    <source>
        <dbReference type="SAM" id="MobiDB-lite"/>
    </source>
</evidence>
<organism evidence="2 3">
    <name type="scientific">Mycobacteroides chelonae</name>
    <name type="common">Mycobacterium chelonae</name>
    <dbReference type="NCBI Taxonomy" id="1774"/>
    <lineage>
        <taxon>Bacteria</taxon>
        <taxon>Bacillati</taxon>
        <taxon>Actinomycetota</taxon>
        <taxon>Actinomycetes</taxon>
        <taxon>Mycobacteriales</taxon>
        <taxon>Mycobacteriaceae</taxon>
        <taxon>Mycobacteroides</taxon>
    </lineage>
</organism>
<proteinExistence type="predicted"/>
<name>A0AB73TVZ7_MYCCH</name>
<evidence type="ECO:0008006" key="4">
    <source>
        <dbReference type="Google" id="ProtNLM"/>
    </source>
</evidence>
<dbReference type="EMBL" id="CP041150">
    <property type="protein sequence ID" value="QDF68785.1"/>
    <property type="molecule type" value="Genomic_DNA"/>
</dbReference>
<dbReference type="RefSeq" id="WP_075908334.1">
    <property type="nucleotide sequence ID" value="NZ_CP041150.1"/>
</dbReference>
<dbReference type="Proteomes" id="UP000317728">
    <property type="component" value="Chromosome"/>
</dbReference>
<accession>A0AB73TVZ7</accession>
<gene>
    <name evidence="2" type="ORF">FJK96_00345</name>
</gene>
<protein>
    <recommendedName>
        <fullName evidence="4">CopG family transcriptional regulator</fullName>
    </recommendedName>
</protein>